<evidence type="ECO:0000313" key="1">
    <source>
        <dbReference type="EMBL" id="GIX68977.1"/>
    </source>
</evidence>
<dbReference type="EMBL" id="BPLR01019538">
    <property type="protein sequence ID" value="GIX68977.1"/>
    <property type="molecule type" value="Genomic_DNA"/>
</dbReference>
<dbReference type="AlphaFoldDB" id="A0AAV4M959"/>
<evidence type="ECO:0000313" key="2">
    <source>
        <dbReference type="Proteomes" id="UP001054945"/>
    </source>
</evidence>
<accession>A0AAV4M959</accession>
<organism evidence="1 2">
    <name type="scientific">Caerostris extrusa</name>
    <name type="common">Bark spider</name>
    <name type="synonym">Caerostris bankana</name>
    <dbReference type="NCBI Taxonomy" id="172846"/>
    <lineage>
        <taxon>Eukaryota</taxon>
        <taxon>Metazoa</taxon>
        <taxon>Ecdysozoa</taxon>
        <taxon>Arthropoda</taxon>
        <taxon>Chelicerata</taxon>
        <taxon>Arachnida</taxon>
        <taxon>Araneae</taxon>
        <taxon>Araneomorphae</taxon>
        <taxon>Entelegynae</taxon>
        <taxon>Araneoidea</taxon>
        <taxon>Araneidae</taxon>
        <taxon>Caerostris</taxon>
    </lineage>
</organism>
<keyword evidence="2" id="KW-1185">Reference proteome</keyword>
<proteinExistence type="predicted"/>
<protein>
    <recommendedName>
        <fullName evidence="3">Secreted protein</fullName>
    </recommendedName>
</protein>
<name>A0AAV4M959_CAEEX</name>
<sequence length="72" mass="8340">MCPKCIKASLQLLITLLQRQPEESQVNGQPRAILMEWDIIYGFRVNLKNNVVTAFLRESCDIQCMETKRKGK</sequence>
<comment type="caution">
    <text evidence="1">The sequence shown here is derived from an EMBL/GenBank/DDBJ whole genome shotgun (WGS) entry which is preliminary data.</text>
</comment>
<reference evidence="1 2" key="1">
    <citation type="submission" date="2021-06" db="EMBL/GenBank/DDBJ databases">
        <title>Caerostris extrusa draft genome.</title>
        <authorList>
            <person name="Kono N."/>
            <person name="Arakawa K."/>
        </authorList>
    </citation>
    <scope>NUCLEOTIDE SEQUENCE [LARGE SCALE GENOMIC DNA]</scope>
</reference>
<gene>
    <name evidence="1" type="ORF">CEXT_14081</name>
</gene>
<dbReference type="Proteomes" id="UP001054945">
    <property type="component" value="Unassembled WGS sequence"/>
</dbReference>
<evidence type="ECO:0008006" key="3">
    <source>
        <dbReference type="Google" id="ProtNLM"/>
    </source>
</evidence>